<dbReference type="Proteomes" id="UP000059419">
    <property type="component" value="Chromosome 1"/>
</dbReference>
<reference evidence="2" key="1">
    <citation type="submission" date="2015-11" db="EMBL/GenBank/DDBJ databases">
        <authorList>
            <person name="Blom J."/>
        </authorList>
    </citation>
    <scope>NUCLEOTIDE SEQUENCE [LARGE SCALE GENOMIC DNA]</scope>
</reference>
<evidence type="ECO:0000313" key="1">
    <source>
        <dbReference type="EMBL" id="CUU23774.1"/>
    </source>
</evidence>
<dbReference type="PATRIC" id="fig|1619313.3.peg.1595"/>
<organism evidence="1 2">
    <name type="scientific">Duffyella gerundensis</name>
    <dbReference type="NCBI Taxonomy" id="1619313"/>
    <lineage>
        <taxon>Bacteria</taxon>
        <taxon>Pseudomonadati</taxon>
        <taxon>Pseudomonadota</taxon>
        <taxon>Gammaproteobacteria</taxon>
        <taxon>Enterobacterales</taxon>
        <taxon>Erwiniaceae</taxon>
        <taxon>Duffyella</taxon>
    </lineage>
</organism>
<proteinExistence type="predicted"/>
<gene>
    <name evidence="1" type="ORF">EM595_1540</name>
</gene>
<name>A0A0U5L082_9GAMM</name>
<sequence length="31" mass="3661">MISLTHFSDGNGRMGRLWQTLILSEWRAERV</sequence>
<dbReference type="KEGG" id="ege:EM595_1540"/>
<protein>
    <recommendedName>
        <fullName evidence="3">Fido domain-containing protein</fullName>
    </recommendedName>
</protein>
<evidence type="ECO:0000313" key="2">
    <source>
        <dbReference type="Proteomes" id="UP000059419"/>
    </source>
</evidence>
<dbReference type="AlphaFoldDB" id="A0A0U5L082"/>
<accession>A0A0U5L082</accession>
<evidence type="ECO:0008006" key="3">
    <source>
        <dbReference type="Google" id="ProtNLM"/>
    </source>
</evidence>
<dbReference type="InterPro" id="IPR036597">
    <property type="entry name" value="Fido-like_dom_sf"/>
</dbReference>
<dbReference type="SUPFAM" id="SSF140931">
    <property type="entry name" value="Fic-like"/>
    <property type="match status" value="1"/>
</dbReference>
<dbReference type="STRING" id="1619313.EM595_1540"/>
<dbReference type="Gene3D" id="1.10.3290.10">
    <property type="entry name" value="Fido-like domain"/>
    <property type="match status" value="1"/>
</dbReference>
<keyword evidence="2" id="KW-1185">Reference proteome</keyword>
<dbReference type="EMBL" id="LN907827">
    <property type="protein sequence ID" value="CUU23774.1"/>
    <property type="molecule type" value="Genomic_DNA"/>
</dbReference>